<evidence type="ECO:0000256" key="6">
    <source>
        <dbReference type="ARBA" id="ARBA00023136"/>
    </source>
</evidence>
<dbReference type="InterPro" id="IPR036458">
    <property type="entry name" value="Na:dicarbo_symporter_sf"/>
</dbReference>
<dbReference type="AlphaFoldDB" id="A0A420EC74"/>
<feature type="transmembrane region" description="Helical" evidence="7">
    <location>
        <begin position="339"/>
        <end position="361"/>
    </location>
</feature>
<feature type="transmembrane region" description="Helical" evidence="7">
    <location>
        <begin position="191"/>
        <end position="218"/>
    </location>
</feature>
<dbReference type="Gene3D" id="1.10.3860.10">
    <property type="entry name" value="Sodium:dicarboxylate symporter"/>
    <property type="match status" value="1"/>
</dbReference>
<name>A0A420EC74_9SPHN</name>
<gene>
    <name evidence="8" type="ORF">D6851_14980</name>
</gene>
<keyword evidence="9" id="KW-1185">Reference proteome</keyword>
<dbReference type="Proteomes" id="UP000284395">
    <property type="component" value="Unassembled WGS sequence"/>
</dbReference>
<keyword evidence="4 7" id="KW-0812">Transmembrane</keyword>
<dbReference type="PANTHER" id="PTHR42865">
    <property type="entry name" value="PROTON/GLUTAMATE-ASPARTATE SYMPORTER"/>
    <property type="match status" value="1"/>
</dbReference>
<feature type="transmembrane region" description="Helical" evidence="7">
    <location>
        <begin position="159"/>
        <end position="179"/>
    </location>
</feature>
<evidence type="ECO:0000313" key="9">
    <source>
        <dbReference type="Proteomes" id="UP000284395"/>
    </source>
</evidence>
<evidence type="ECO:0000313" key="8">
    <source>
        <dbReference type="EMBL" id="RKF18276.1"/>
    </source>
</evidence>
<evidence type="ECO:0000256" key="1">
    <source>
        <dbReference type="ARBA" id="ARBA00004651"/>
    </source>
</evidence>
<feature type="transmembrane region" description="Helical" evidence="7">
    <location>
        <begin position="90"/>
        <end position="113"/>
    </location>
</feature>
<dbReference type="PRINTS" id="PR00173">
    <property type="entry name" value="EDTRNSPORT"/>
</dbReference>
<keyword evidence="6 7" id="KW-0472">Membrane</keyword>
<evidence type="ECO:0000256" key="3">
    <source>
        <dbReference type="ARBA" id="ARBA00022475"/>
    </source>
</evidence>
<comment type="subcellular location">
    <subcellularLocation>
        <location evidence="1">Cell membrane</location>
        <topology evidence="1">Multi-pass membrane protein</topology>
    </subcellularLocation>
</comment>
<feature type="transmembrane region" description="Helical" evidence="7">
    <location>
        <begin position="57"/>
        <end position="78"/>
    </location>
</feature>
<keyword evidence="3" id="KW-1003">Cell membrane</keyword>
<accession>A0A420EC74</accession>
<sequence>MAASGVSDTVEDINLPAGWTFTGLVAGLLLGWALAGSAFSTPVLLVAGPVGNLWLRALQMTIIPLVASLLVIGIVKMVDTARAGAMARRTLTSFIAILACGTILACFLVPALLHVFPIPDGARGALQISSVEAQQVPGLGAFFESLVAPNVVTAAAENAILPVIVFFAGLAVAIARLPVAQRNLLHGFFQALGNAMLIVIGWILWLAPAGVFALALGLASRAGSGAVATLGHYVLLVSSLGFIVLLSAYPLAVWIGRKRLIDFGREVFPAQAVAVSTQSSLASLPAMLASCRRLGVQDVSADFVLPLAVAIFRATSPAMNMAVAIYVAHLSGVELTPAALAAGAAVAMITTMGSVSLPGAVSFVTSIGPIALAMGVPIGPLALLVAVEMLPDLMRTIGNVTMNVAVTSAIDRHSNLEQA</sequence>
<feature type="transmembrane region" description="Helical" evidence="7">
    <location>
        <begin position="230"/>
        <end position="255"/>
    </location>
</feature>
<evidence type="ECO:0000256" key="5">
    <source>
        <dbReference type="ARBA" id="ARBA00022989"/>
    </source>
</evidence>
<dbReference type="PANTHER" id="PTHR42865:SF7">
    <property type="entry name" value="PROTON_GLUTAMATE-ASPARTATE SYMPORTER"/>
    <property type="match status" value="1"/>
</dbReference>
<evidence type="ECO:0000256" key="4">
    <source>
        <dbReference type="ARBA" id="ARBA00022692"/>
    </source>
</evidence>
<dbReference type="OrthoDB" id="9766690at2"/>
<feature type="transmembrane region" description="Helical" evidence="7">
    <location>
        <begin position="367"/>
        <end position="387"/>
    </location>
</feature>
<organism evidence="8 9">
    <name type="scientific">Altericroceibacterium spongiae</name>
    <dbReference type="NCBI Taxonomy" id="2320269"/>
    <lineage>
        <taxon>Bacteria</taxon>
        <taxon>Pseudomonadati</taxon>
        <taxon>Pseudomonadota</taxon>
        <taxon>Alphaproteobacteria</taxon>
        <taxon>Sphingomonadales</taxon>
        <taxon>Erythrobacteraceae</taxon>
        <taxon>Altericroceibacterium</taxon>
    </lineage>
</organism>
<dbReference type="RefSeq" id="WP_120325719.1">
    <property type="nucleotide sequence ID" value="NZ_RAPF01000010.1"/>
</dbReference>
<feature type="transmembrane region" description="Helical" evidence="7">
    <location>
        <begin position="21"/>
        <end position="45"/>
    </location>
</feature>
<comment type="caution">
    <text evidence="8">The sequence shown here is derived from an EMBL/GenBank/DDBJ whole genome shotgun (WGS) entry which is preliminary data.</text>
</comment>
<dbReference type="GO" id="GO:0015293">
    <property type="term" value="F:symporter activity"/>
    <property type="evidence" value="ECO:0007669"/>
    <property type="project" value="UniProtKB-KW"/>
</dbReference>
<reference evidence="8 9" key="1">
    <citation type="submission" date="2018-09" db="EMBL/GenBank/DDBJ databases">
        <title>Altererythrobacter spongiae sp. nov., isolated from a marine sponge.</title>
        <authorList>
            <person name="Zhuang L."/>
            <person name="Luo L."/>
        </authorList>
    </citation>
    <scope>NUCLEOTIDE SEQUENCE [LARGE SCALE GENOMIC DNA]</scope>
    <source>
        <strain evidence="8 9">HN-Y73</strain>
    </source>
</reference>
<proteinExistence type="predicted"/>
<keyword evidence="5 7" id="KW-1133">Transmembrane helix</keyword>
<dbReference type="GO" id="GO:0005886">
    <property type="term" value="C:plasma membrane"/>
    <property type="evidence" value="ECO:0007669"/>
    <property type="project" value="UniProtKB-SubCell"/>
</dbReference>
<evidence type="ECO:0000256" key="7">
    <source>
        <dbReference type="SAM" id="Phobius"/>
    </source>
</evidence>
<keyword evidence="2" id="KW-0813">Transport</keyword>
<dbReference type="EMBL" id="RAPF01000010">
    <property type="protein sequence ID" value="RKF18276.1"/>
    <property type="molecule type" value="Genomic_DNA"/>
</dbReference>
<dbReference type="SUPFAM" id="SSF118215">
    <property type="entry name" value="Proton glutamate symport protein"/>
    <property type="match status" value="1"/>
</dbReference>
<protein>
    <submittedName>
        <fullName evidence="8">Dicarboxylate/amino acid:cation symporter</fullName>
    </submittedName>
</protein>
<evidence type="ECO:0000256" key="2">
    <source>
        <dbReference type="ARBA" id="ARBA00022448"/>
    </source>
</evidence>
<dbReference type="InterPro" id="IPR001991">
    <property type="entry name" value="Na-dicarboxylate_symporter"/>
</dbReference>
<dbReference type="Pfam" id="PF00375">
    <property type="entry name" value="SDF"/>
    <property type="match status" value="1"/>
</dbReference>